<organism evidence="1 2">
    <name type="scientific">Laccaria amethystina LaAM-08-1</name>
    <dbReference type="NCBI Taxonomy" id="1095629"/>
    <lineage>
        <taxon>Eukaryota</taxon>
        <taxon>Fungi</taxon>
        <taxon>Dikarya</taxon>
        <taxon>Basidiomycota</taxon>
        <taxon>Agaricomycotina</taxon>
        <taxon>Agaricomycetes</taxon>
        <taxon>Agaricomycetidae</taxon>
        <taxon>Agaricales</taxon>
        <taxon>Agaricineae</taxon>
        <taxon>Hydnangiaceae</taxon>
        <taxon>Laccaria</taxon>
    </lineage>
</organism>
<reference evidence="1 2" key="1">
    <citation type="submission" date="2014-04" db="EMBL/GenBank/DDBJ databases">
        <authorList>
            <consortium name="DOE Joint Genome Institute"/>
            <person name="Kuo A."/>
            <person name="Kohler A."/>
            <person name="Nagy L.G."/>
            <person name="Floudas D."/>
            <person name="Copeland A."/>
            <person name="Barry K.W."/>
            <person name="Cichocki N."/>
            <person name="Veneault-Fourrey C."/>
            <person name="LaButti K."/>
            <person name="Lindquist E.A."/>
            <person name="Lipzen A."/>
            <person name="Lundell T."/>
            <person name="Morin E."/>
            <person name="Murat C."/>
            <person name="Sun H."/>
            <person name="Tunlid A."/>
            <person name="Henrissat B."/>
            <person name="Grigoriev I.V."/>
            <person name="Hibbett D.S."/>
            <person name="Martin F."/>
            <person name="Nordberg H.P."/>
            <person name="Cantor M.N."/>
            <person name="Hua S.X."/>
        </authorList>
    </citation>
    <scope>NUCLEOTIDE SEQUENCE [LARGE SCALE GENOMIC DNA]</scope>
    <source>
        <strain evidence="1 2">LaAM-08-1</strain>
    </source>
</reference>
<evidence type="ECO:0000313" key="1">
    <source>
        <dbReference type="EMBL" id="KIJ91216.1"/>
    </source>
</evidence>
<name>A0A0C9X0X8_9AGAR</name>
<accession>A0A0C9X0X8</accession>
<evidence type="ECO:0000313" key="2">
    <source>
        <dbReference type="Proteomes" id="UP000054477"/>
    </source>
</evidence>
<dbReference type="AlphaFoldDB" id="A0A0C9X0X8"/>
<dbReference type="EMBL" id="KN839038">
    <property type="protein sequence ID" value="KIJ91216.1"/>
    <property type="molecule type" value="Genomic_DNA"/>
</dbReference>
<gene>
    <name evidence="1" type="ORF">K443DRAFT_115332</name>
</gene>
<sequence>MHETSSFELFLCFYNSSGPIDTQVHNGTDTSSPTPLLPQCTSIPCAYPPLNARNDFIRTLCNGTNTFSLTPLLPQFPSI</sequence>
<dbReference type="Proteomes" id="UP000054477">
    <property type="component" value="Unassembled WGS sequence"/>
</dbReference>
<protein>
    <submittedName>
        <fullName evidence="1">Uncharacterized protein</fullName>
    </submittedName>
</protein>
<dbReference type="HOGENOM" id="CLU_2612499_0_0_1"/>
<proteinExistence type="predicted"/>
<reference evidence="2" key="2">
    <citation type="submission" date="2015-01" db="EMBL/GenBank/DDBJ databases">
        <title>Evolutionary Origins and Diversification of the Mycorrhizal Mutualists.</title>
        <authorList>
            <consortium name="DOE Joint Genome Institute"/>
            <consortium name="Mycorrhizal Genomics Consortium"/>
            <person name="Kohler A."/>
            <person name="Kuo A."/>
            <person name="Nagy L.G."/>
            <person name="Floudas D."/>
            <person name="Copeland A."/>
            <person name="Barry K.W."/>
            <person name="Cichocki N."/>
            <person name="Veneault-Fourrey C."/>
            <person name="LaButti K."/>
            <person name="Lindquist E.A."/>
            <person name="Lipzen A."/>
            <person name="Lundell T."/>
            <person name="Morin E."/>
            <person name="Murat C."/>
            <person name="Riley R."/>
            <person name="Ohm R."/>
            <person name="Sun H."/>
            <person name="Tunlid A."/>
            <person name="Henrissat B."/>
            <person name="Grigoriev I.V."/>
            <person name="Hibbett D.S."/>
            <person name="Martin F."/>
        </authorList>
    </citation>
    <scope>NUCLEOTIDE SEQUENCE [LARGE SCALE GENOMIC DNA]</scope>
    <source>
        <strain evidence="2">LaAM-08-1</strain>
    </source>
</reference>
<keyword evidence="2" id="KW-1185">Reference proteome</keyword>
<feature type="non-terminal residue" evidence="1">
    <location>
        <position position="79"/>
    </location>
</feature>